<dbReference type="Pfam" id="PF25989">
    <property type="entry name" value="YknX_C"/>
    <property type="match status" value="1"/>
</dbReference>
<evidence type="ECO:0000256" key="1">
    <source>
        <dbReference type="ARBA" id="ARBA00004519"/>
    </source>
</evidence>
<evidence type="ECO:0000313" key="7">
    <source>
        <dbReference type="EMBL" id="MDO6544332.1"/>
    </source>
</evidence>
<protein>
    <submittedName>
        <fullName evidence="7">Efflux RND transporter periplasmic adaptor subunit</fullName>
    </submittedName>
</protein>
<gene>
    <name evidence="8" type="ORF">ASV53_06130</name>
    <name evidence="7" type="ORF">Q4568_17465</name>
</gene>
<dbReference type="PANTHER" id="PTHR30158">
    <property type="entry name" value="ACRA/E-RELATED COMPONENT OF DRUG EFFLUX TRANSPORTER"/>
    <property type="match status" value="1"/>
</dbReference>
<dbReference type="Gene3D" id="2.40.50.100">
    <property type="match status" value="1"/>
</dbReference>
<comment type="caution">
    <text evidence="7">The sequence shown here is derived from an EMBL/GenBank/DDBJ whole genome shotgun (WGS) entry which is preliminary data.</text>
</comment>
<dbReference type="GO" id="GO:0022857">
    <property type="term" value="F:transmembrane transporter activity"/>
    <property type="evidence" value="ECO:0007669"/>
    <property type="project" value="InterPro"/>
</dbReference>
<dbReference type="EMBL" id="NOIF01000024">
    <property type="protein sequence ID" value="OZS44853.1"/>
    <property type="molecule type" value="Genomic_DNA"/>
</dbReference>
<dbReference type="Gene3D" id="1.10.287.470">
    <property type="entry name" value="Helix hairpin bin"/>
    <property type="match status" value="1"/>
</dbReference>
<evidence type="ECO:0000313" key="9">
    <source>
        <dbReference type="Proteomes" id="UP000215999"/>
    </source>
</evidence>
<proteinExistence type="inferred from homology"/>
<dbReference type="InterPro" id="IPR058637">
    <property type="entry name" value="YknX-like_C"/>
</dbReference>
<reference evidence="8" key="2">
    <citation type="submission" date="2017-07" db="EMBL/GenBank/DDBJ databases">
        <authorList>
            <person name="Gomez-Gil B."/>
            <person name="Enciso-Ibarra K."/>
        </authorList>
    </citation>
    <scope>NUCLEOTIDE SEQUENCE</scope>
    <source>
        <strain evidence="8">CAIM 1827</strain>
    </source>
</reference>
<keyword evidence="9" id="KW-1185">Reference proteome</keyword>
<keyword evidence="3" id="KW-0175">Coiled coil</keyword>
<feature type="coiled-coil region" evidence="3">
    <location>
        <begin position="132"/>
        <end position="164"/>
    </location>
</feature>
<dbReference type="InterPro" id="IPR058626">
    <property type="entry name" value="MdtA-like_b-barrel"/>
</dbReference>
<dbReference type="GO" id="GO:0046677">
    <property type="term" value="P:response to antibiotic"/>
    <property type="evidence" value="ECO:0007669"/>
    <property type="project" value="TreeGrafter"/>
</dbReference>
<evidence type="ECO:0000259" key="4">
    <source>
        <dbReference type="Pfam" id="PF25917"/>
    </source>
</evidence>
<dbReference type="Gene3D" id="2.40.420.20">
    <property type="match status" value="1"/>
</dbReference>
<accession>A0AAW7Y758</accession>
<evidence type="ECO:0000259" key="6">
    <source>
        <dbReference type="Pfam" id="PF25989"/>
    </source>
</evidence>
<comment type="similarity">
    <text evidence="2">Belongs to the membrane fusion protein (MFP) (TC 8.A.1) family.</text>
</comment>
<feature type="domain" description="YknX-like C-terminal permuted SH3-like" evidence="6">
    <location>
        <begin position="291"/>
        <end position="356"/>
    </location>
</feature>
<dbReference type="RefSeq" id="WP_094956458.1">
    <property type="nucleotide sequence ID" value="NZ_AP024850.1"/>
</dbReference>
<dbReference type="InterPro" id="IPR006143">
    <property type="entry name" value="RND_pump_MFP"/>
</dbReference>
<dbReference type="EMBL" id="JAUOPU010000022">
    <property type="protein sequence ID" value="MDO6544332.1"/>
    <property type="molecule type" value="Genomic_DNA"/>
</dbReference>
<dbReference type="Gene3D" id="2.40.30.170">
    <property type="match status" value="1"/>
</dbReference>
<evidence type="ECO:0000259" key="5">
    <source>
        <dbReference type="Pfam" id="PF25944"/>
    </source>
</evidence>
<dbReference type="AlphaFoldDB" id="A0AAW7Y758"/>
<dbReference type="Proteomes" id="UP000215999">
    <property type="component" value="Unassembled WGS sequence"/>
</dbReference>
<name>A0AAW7Y758_9GAMM</name>
<dbReference type="PROSITE" id="PS51257">
    <property type="entry name" value="PROKAR_LIPOPROTEIN"/>
    <property type="match status" value="1"/>
</dbReference>
<sequence length="359" mass="39954">MNIRTVLLPFTFPLILVGCQEQLAEAVVVDIPLPKVKTQLTYIENINIDRSYPGYLEPMESVDLKARVSATILEKHFVPGQEVKKGDLLFRLDNQEFKLALLKLDAEKARITARSMSAQKNYQRAKKMGQAISQQQLEANETELKLAKAELAAVEHEIKHAQIILSRTEIFSPITGRIGQTDWSPGDLIQDGELLVNVVDDSKVKIKVSIDEETVLKTVDDYRHSDIDYSVHLNFVDGRYYDNQGRLEYVDNTVNSKTGSLQVGFLFDNDDSVFAGQYAKLTLRSSINGTLLPEKSVTADPTGQFVYLVEEGVVARRTVETQPFEGDQVAITKGLVANEIVIVEGVQKLAPGMAVDIEG</sequence>
<organism evidence="7 10">
    <name type="scientific">Photobacterium sanguinicancri</name>
    <dbReference type="NCBI Taxonomy" id="875932"/>
    <lineage>
        <taxon>Bacteria</taxon>
        <taxon>Pseudomonadati</taxon>
        <taxon>Pseudomonadota</taxon>
        <taxon>Gammaproteobacteria</taxon>
        <taxon>Vibrionales</taxon>
        <taxon>Vibrionaceae</taxon>
        <taxon>Photobacterium</taxon>
    </lineage>
</organism>
<dbReference type="NCBIfam" id="TIGR01730">
    <property type="entry name" value="RND_mfp"/>
    <property type="match status" value="1"/>
</dbReference>
<dbReference type="GO" id="GO:0005886">
    <property type="term" value="C:plasma membrane"/>
    <property type="evidence" value="ECO:0007669"/>
    <property type="project" value="TreeGrafter"/>
</dbReference>
<dbReference type="InterPro" id="IPR058625">
    <property type="entry name" value="MdtA-like_BSH"/>
</dbReference>
<dbReference type="Pfam" id="PF25944">
    <property type="entry name" value="Beta-barrel_RND"/>
    <property type="match status" value="1"/>
</dbReference>
<comment type="subcellular location">
    <subcellularLocation>
        <location evidence="1">Cell inner membrane</location>
        <topology evidence="1">Lipid-anchor</topology>
    </subcellularLocation>
</comment>
<dbReference type="SUPFAM" id="SSF111369">
    <property type="entry name" value="HlyD-like secretion proteins"/>
    <property type="match status" value="1"/>
</dbReference>
<reference evidence="7" key="3">
    <citation type="submission" date="2023-07" db="EMBL/GenBank/DDBJ databases">
        <title>Genome content predicts the carbon catabolic preferences of heterotrophic bacteria.</title>
        <authorList>
            <person name="Gralka M."/>
        </authorList>
    </citation>
    <scope>NUCLEOTIDE SEQUENCE</scope>
    <source>
        <strain evidence="7">G2M05</strain>
    </source>
</reference>
<evidence type="ECO:0000313" key="8">
    <source>
        <dbReference type="EMBL" id="OZS44853.1"/>
    </source>
</evidence>
<dbReference type="Proteomes" id="UP001170624">
    <property type="component" value="Unassembled WGS sequence"/>
</dbReference>
<feature type="domain" description="Multidrug resistance protein MdtA-like beta-barrel" evidence="5">
    <location>
        <begin position="205"/>
        <end position="282"/>
    </location>
</feature>
<reference evidence="8 9" key="1">
    <citation type="journal article" date="2016" name="Antonie Van Leeuwenhoek">
        <title>Photobacterium sanguinicancri sp. nov. isolated from marine animals.</title>
        <authorList>
            <person name="Gomez-Gil B."/>
            <person name="Roque A."/>
            <person name="Rotllant G."/>
            <person name="Romalde J.L."/>
            <person name="Doce A."/>
            <person name="Eggermont M."/>
            <person name="Defoirdt T."/>
        </authorList>
    </citation>
    <scope>NUCLEOTIDE SEQUENCE [LARGE SCALE GENOMIC DNA]</scope>
    <source>
        <strain evidence="8 9">CAIM 1827</strain>
    </source>
</reference>
<evidence type="ECO:0000256" key="3">
    <source>
        <dbReference type="SAM" id="Coils"/>
    </source>
</evidence>
<dbReference type="Pfam" id="PF25917">
    <property type="entry name" value="BSH_RND"/>
    <property type="match status" value="1"/>
</dbReference>
<evidence type="ECO:0000313" key="10">
    <source>
        <dbReference type="Proteomes" id="UP001170624"/>
    </source>
</evidence>
<feature type="domain" description="Multidrug resistance protein MdtA-like barrel-sandwich hybrid" evidence="4">
    <location>
        <begin position="61"/>
        <end position="200"/>
    </location>
</feature>
<dbReference type="GO" id="GO:0030313">
    <property type="term" value="C:cell envelope"/>
    <property type="evidence" value="ECO:0007669"/>
    <property type="project" value="UniProtKB-SubCell"/>
</dbReference>
<evidence type="ECO:0000256" key="2">
    <source>
        <dbReference type="ARBA" id="ARBA00009477"/>
    </source>
</evidence>